<keyword evidence="1" id="KW-0732">Signal</keyword>
<accession>A0ABX1RXF6</accession>
<gene>
    <name evidence="2" type="ORF">HHX25_12125</name>
</gene>
<evidence type="ECO:0000313" key="2">
    <source>
        <dbReference type="EMBL" id="NMH88256.1"/>
    </source>
</evidence>
<dbReference type="EMBL" id="JABBHF010000006">
    <property type="protein sequence ID" value="NMH88256.1"/>
    <property type="molecule type" value="Genomic_DNA"/>
</dbReference>
<reference evidence="2 3" key="1">
    <citation type="submission" date="2020-04" db="EMBL/GenBank/DDBJ databases">
        <title>A Flavivirga sp. nov.</title>
        <authorList>
            <person name="Sun X."/>
        </authorList>
    </citation>
    <scope>NUCLEOTIDE SEQUENCE [LARGE SCALE GENOMIC DNA]</scope>
    <source>
        <strain evidence="2 3">Y03</strain>
    </source>
</reference>
<keyword evidence="3" id="KW-1185">Reference proteome</keyword>
<feature type="signal peptide" evidence="1">
    <location>
        <begin position="1"/>
        <end position="19"/>
    </location>
</feature>
<proteinExistence type="predicted"/>
<feature type="chain" id="PRO_5046011072" evidence="1">
    <location>
        <begin position="20"/>
        <end position="595"/>
    </location>
</feature>
<evidence type="ECO:0000313" key="3">
    <source>
        <dbReference type="Proteomes" id="UP000746690"/>
    </source>
</evidence>
<organism evidence="2 3">
    <name type="scientific">Flavivirga algicola</name>
    <dbReference type="NCBI Taxonomy" id="2729136"/>
    <lineage>
        <taxon>Bacteria</taxon>
        <taxon>Pseudomonadati</taxon>
        <taxon>Bacteroidota</taxon>
        <taxon>Flavobacteriia</taxon>
        <taxon>Flavobacteriales</taxon>
        <taxon>Flavobacteriaceae</taxon>
        <taxon>Flavivirga</taxon>
    </lineage>
</organism>
<protein>
    <submittedName>
        <fullName evidence="2">Uncharacterized protein</fullName>
    </submittedName>
</protein>
<comment type="caution">
    <text evidence="2">The sequence shown here is derived from an EMBL/GenBank/DDBJ whole genome shotgun (WGS) entry which is preliminary data.</text>
</comment>
<name>A0ABX1RXF6_9FLAO</name>
<dbReference type="RefSeq" id="WP_169673689.1">
    <property type="nucleotide sequence ID" value="NZ_JABBHF010000006.1"/>
</dbReference>
<evidence type="ECO:0000256" key="1">
    <source>
        <dbReference type="SAM" id="SignalP"/>
    </source>
</evidence>
<dbReference type="Proteomes" id="UP000746690">
    <property type="component" value="Unassembled WGS sequence"/>
</dbReference>
<sequence>MHKLILYLLFIFITFSSFAQTIDESKSILVFSNEPGFLRPFIETTIKELKNTTLDKPYFKEVYSLNNYDEDTVIRSKISRIMWEQENAPDLISNKPLSNADIEFQDEIIIKLTKYDYFLTVKTNNLGELIEFQFQLFRTLKSDHKGHKNYLKRVLINNIIAVENFFINPKKSEYLADIKNAIQRLFKGTNRLPIADVEIFQKKIKTGDTIYISKGTKLKLDASNSGDYDSKNIFYSWRNIPNPDEKYQTFNKINIKDSIAIQDICINKNGPFRIGFQVSDGVNHSDEIKFVLITKEQPKQVKVSDSIFFTVTKKRDWRANNLNFMHRFNLENISSSESETPNILVSDKYLGSKLLSSHLKSSIDTLKVKVHKILLREHPFEQRYYSSSLNFFKSNSSNELYLYNVHKDSLLSKPTVLKHRTYVRNGISVKFLMGTYNVPNNIISFLETPDDTIRGGISIPKLKLGYYISNKIEIGLTIPLKKSPKFEYNNYEFSYPESFGGYILFHWYAQSRFINLYTGLNFNSFKYKPISNDPDIYTQSMFGLAPEVGARTRLVVTRFVDFRFFFGGTIYTFQNKNFNSLNGAFGVDMGFQFEI</sequence>